<keyword evidence="3" id="KW-1185">Reference proteome</keyword>
<keyword evidence="1" id="KW-0812">Transmembrane</keyword>
<accession>A0A9W5UQV4</accession>
<comment type="caution">
    <text evidence="2">The sequence shown here is derived from an EMBL/GenBank/DDBJ whole genome shotgun (WGS) entry which is preliminary data.</text>
</comment>
<organism evidence="2 3">
    <name type="scientific">Micromonospora sediminimaris</name>
    <dbReference type="NCBI Taxonomy" id="547162"/>
    <lineage>
        <taxon>Bacteria</taxon>
        <taxon>Bacillati</taxon>
        <taxon>Actinomycetota</taxon>
        <taxon>Actinomycetes</taxon>
        <taxon>Micromonosporales</taxon>
        <taxon>Micromonosporaceae</taxon>
        <taxon>Micromonospora</taxon>
    </lineage>
</organism>
<dbReference type="Proteomes" id="UP000607311">
    <property type="component" value="Unassembled WGS sequence"/>
</dbReference>
<protein>
    <recommendedName>
        <fullName evidence="4">DUF998 domain-containing protein</fullName>
    </recommendedName>
</protein>
<sequence length="201" mass="20950">MALWAGAIGAVLFVLVFLADGWSRPDYASARHPISALALGRRGWIQTTNFVVSGSAITAGAVGVLLDGPSTLLGVVLTVFGLALVASGLFRMDPMLGYPPGAPAGIPEEHSAQHRLHDLAGAVVFLSLPLAVAIGAFTLPGTSWRIVSAGLAVALFVGFGWFGRAWEEVSPRLGLIQRAIVIPGWGWLAALFTARALGLGW</sequence>
<dbReference type="OrthoDB" id="8159487at2"/>
<keyword evidence="1" id="KW-1133">Transmembrane helix</keyword>
<dbReference type="RefSeq" id="WP_093407019.1">
    <property type="nucleotide sequence ID" value="NZ_BOPD01000010.1"/>
</dbReference>
<evidence type="ECO:0000313" key="2">
    <source>
        <dbReference type="EMBL" id="GIJ32573.1"/>
    </source>
</evidence>
<evidence type="ECO:0000313" key="3">
    <source>
        <dbReference type="Proteomes" id="UP000607311"/>
    </source>
</evidence>
<feature type="transmembrane region" description="Helical" evidence="1">
    <location>
        <begin position="44"/>
        <end position="66"/>
    </location>
</feature>
<dbReference type="Pfam" id="PF06197">
    <property type="entry name" value="DUF998"/>
    <property type="match status" value="1"/>
</dbReference>
<evidence type="ECO:0008006" key="4">
    <source>
        <dbReference type="Google" id="ProtNLM"/>
    </source>
</evidence>
<dbReference type="EMBL" id="BOPD01000010">
    <property type="protein sequence ID" value="GIJ32573.1"/>
    <property type="molecule type" value="Genomic_DNA"/>
</dbReference>
<reference evidence="2" key="1">
    <citation type="submission" date="2021-01" db="EMBL/GenBank/DDBJ databases">
        <title>Whole genome shotgun sequence of Verrucosispora sediminis NBRC 107745.</title>
        <authorList>
            <person name="Komaki H."/>
            <person name="Tamura T."/>
        </authorList>
    </citation>
    <scope>NUCLEOTIDE SEQUENCE</scope>
    <source>
        <strain evidence="2">NBRC 107745</strain>
    </source>
</reference>
<dbReference type="AlphaFoldDB" id="A0A9W5UQV4"/>
<feature type="transmembrane region" description="Helical" evidence="1">
    <location>
        <begin position="144"/>
        <end position="163"/>
    </location>
</feature>
<feature type="transmembrane region" description="Helical" evidence="1">
    <location>
        <begin position="6"/>
        <end position="23"/>
    </location>
</feature>
<evidence type="ECO:0000256" key="1">
    <source>
        <dbReference type="SAM" id="Phobius"/>
    </source>
</evidence>
<dbReference type="InterPro" id="IPR009339">
    <property type="entry name" value="DUF998"/>
</dbReference>
<feature type="transmembrane region" description="Helical" evidence="1">
    <location>
        <begin position="175"/>
        <end position="197"/>
    </location>
</feature>
<gene>
    <name evidence="2" type="ORF">Vse01_17210</name>
</gene>
<proteinExistence type="predicted"/>
<name>A0A9W5UQV4_9ACTN</name>
<feature type="transmembrane region" description="Helical" evidence="1">
    <location>
        <begin position="72"/>
        <end position="90"/>
    </location>
</feature>
<keyword evidence="1" id="KW-0472">Membrane</keyword>
<feature type="transmembrane region" description="Helical" evidence="1">
    <location>
        <begin position="119"/>
        <end position="138"/>
    </location>
</feature>